<feature type="compositionally biased region" description="Polar residues" evidence="1">
    <location>
        <begin position="59"/>
        <end position="70"/>
    </location>
</feature>
<evidence type="ECO:0000256" key="1">
    <source>
        <dbReference type="SAM" id="MobiDB-lite"/>
    </source>
</evidence>
<sequence length="70" mass="7491">MGAEARKQIGPGWWAHGSGLSGTLLQPGRVRPRLGRALAARGPQAAHDTWPVGDRFPMNQLSGYDPNLTS</sequence>
<name>A0A1G6RCS0_9BURK</name>
<evidence type="ECO:0000313" key="3">
    <source>
        <dbReference type="Proteomes" id="UP000198908"/>
    </source>
</evidence>
<proteinExistence type="predicted"/>
<dbReference type="AlphaFoldDB" id="A0A1G6RCS0"/>
<gene>
    <name evidence="2" type="ORF">SAMN05421548_11366</name>
</gene>
<keyword evidence="3" id="KW-1185">Reference proteome</keyword>
<feature type="region of interest" description="Disordered" evidence="1">
    <location>
        <begin position="39"/>
        <end position="70"/>
    </location>
</feature>
<organism evidence="2 3">
    <name type="scientific">Paraburkholderia lycopersici</name>
    <dbReference type="NCBI Taxonomy" id="416944"/>
    <lineage>
        <taxon>Bacteria</taxon>
        <taxon>Pseudomonadati</taxon>
        <taxon>Pseudomonadota</taxon>
        <taxon>Betaproteobacteria</taxon>
        <taxon>Burkholderiales</taxon>
        <taxon>Burkholderiaceae</taxon>
        <taxon>Paraburkholderia</taxon>
    </lineage>
</organism>
<evidence type="ECO:0000313" key="2">
    <source>
        <dbReference type="EMBL" id="SDD01837.1"/>
    </source>
</evidence>
<protein>
    <submittedName>
        <fullName evidence="2">Uncharacterized protein</fullName>
    </submittedName>
</protein>
<reference evidence="3" key="1">
    <citation type="submission" date="2016-09" db="EMBL/GenBank/DDBJ databases">
        <authorList>
            <person name="Varghese N."/>
            <person name="Submissions S."/>
        </authorList>
    </citation>
    <scope>NUCLEOTIDE SEQUENCE [LARGE SCALE GENOMIC DNA]</scope>
    <source>
        <strain evidence="3">TNe-862</strain>
    </source>
</reference>
<accession>A0A1G6RCS0</accession>
<dbReference type="STRING" id="416944.SAMN05421548_11366"/>
<dbReference type="EMBL" id="FMYQ01000013">
    <property type="protein sequence ID" value="SDD01837.1"/>
    <property type="molecule type" value="Genomic_DNA"/>
</dbReference>
<dbReference type="Proteomes" id="UP000198908">
    <property type="component" value="Unassembled WGS sequence"/>
</dbReference>